<dbReference type="KEGG" id="bvr:BVIR_1709"/>
<keyword evidence="3" id="KW-1185">Reference proteome</keyword>
<reference evidence="1" key="1">
    <citation type="journal article" date="2015" name="Genome Announc.">
        <title>Complete Genome Sequence of the Bacteriochlorophyll b-Producing Photosynthetic Bacterium Blastochloris viridis.</title>
        <authorList>
            <person name="Tsukatani Y."/>
            <person name="Hirose Y."/>
            <person name="Harada J."/>
            <person name="Misawa N."/>
            <person name="Mori K."/>
            <person name="Inoue K."/>
            <person name="Tamiaki H."/>
        </authorList>
    </citation>
    <scope>NUCLEOTIDE SEQUENCE [LARGE SCALE GENOMIC DNA]</scope>
    <source>
        <strain evidence="1">DSM 133</strain>
    </source>
</reference>
<evidence type="ECO:0000313" key="2">
    <source>
        <dbReference type="EMBL" id="CUU42148.1"/>
    </source>
</evidence>
<proteinExistence type="predicted"/>
<evidence type="ECO:0000313" key="3">
    <source>
        <dbReference type="Proteomes" id="UP000065734"/>
    </source>
</evidence>
<dbReference type="RefSeq" id="WP_236823572.1">
    <property type="nucleotide sequence ID" value="NZ_AP014854.2"/>
</dbReference>
<gene>
    <name evidence="1" type="ORF">BV133_3037</name>
    <name evidence="2" type="ORF">BVIRIDIS_11540</name>
</gene>
<reference evidence="3" key="3">
    <citation type="journal article" date="2016" name="Genome Announc.">
        <title>Revised genome sequence of the purple photosynthetic bacterium Blastochloris viridis.</title>
        <authorList>
            <person name="Liu L.N."/>
            <person name="Faulkner M."/>
            <person name="Liu X."/>
            <person name="Huang F."/>
            <person name="Darby A.C."/>
            <person name="Hall N."/>
        </authorList>
    </citation>
    <scope>NUCLEOTIDE SEQUENCE [LARGE SCALE GENOMIC DNA]</scope>
    <source>
        <strain evidence="3">ATCC 19567 / DSM 133 / F</strain>
    </source>
</reference>
<dbReference type="EMBL" id="LN907867">
    <property type="protein sequence ID" value="CUU42148.1"/>
    <property type="molecule type" value="Genomic_DNA"/>
</dbReference>
<dbReference type="AlphaFoldDB" id="A0A0H5BEI5"/>
<dbReference type="EMBL" id="AP014854">
    <property type="protein sequence ID" value="BAS00631.1"/>
    <property type="molecule type" value="Genomic_DNA"/>
</dbReference>
<dbReference type="Proteomes" id="UP000065734">
    <property type="component" value="Chromosome I"/>
</dbReference>
<name>A0A0H5BEI5_BLAVI</name>
<reference evidence="2" key="2">
    <citation type="submission" date="2015-11" db="EMBL/GenBank/DDBJ databases">
        <authorList>
            <person name="Zhang Y."/>
            <person name="Guo Z."/>
        </authorList>
    </citation>
    <scope>NUCLEOTIDE SEQUENCE</scope>
    <source>
        <strain evidence="2">1</strain>
    </source>
</reference>
<sequence>MKRKVLFNKAYGKFALFKQAFDDFFHNLQTYAADLASLITDRFHLIGNPNSGIPSA</sequence>
<protein>
    <submittedName>
        <fullName evidence="2">Uncharacterized protein</fullName>
    </submittedName>
</protein>
<accession>A0A0H5BEI5</accession>
<evidence type="ECO:0000313" key="1">
    <source>
        <dbReference type="EMBL" id="BAS00631.1"/>
    </source>
</evidence>
<organism evidence="2 3">
    <name type="scientific">Blastochloris viridis</name>
    <name type="common">Rhodopseudomonas viridis</name>
    <dbReference type="NCBI Taxonomy" id="1079"/>
    <lineage>
        <taxon>Bacteria</taxon>
        <taxon>Pseudomonadati</taxon>
        <taxon>Pseudomonadota</taxon>
        <taxon>Alphaproteobacteria</taxon>
        <taxon>Hyphomicrobiales</taxon>
        <taxon>Blastochloridaceae</taxon>
        <taxon>Blastochloris</taxon>
    </lineage>
</organism>